<evidence type="ECO:0000313" key="2">
    <source>
        <dbReference type="EMBL" id="MCH4551901.1"/>
    </source>
</evidence>
<accession>A0ABS9RG29</accession>
<keyword evidence="1" id="KW-0472">Membrane</keyword>
<dbReference type="EMBL" id="JAKVQD010000001">
    <property type="protein sequence ID" value="MCH4551901.1"/>
    <property type="molecule type" value="Genomic_DNA"/>
</dbReference>
<evidence type="ECO:0000256" key="1">
    <source>
        <dbReference type="SAM" id="Phobius"/>
    </source>
</evidence>
<dbReference type="RefSeq" id="WP_240572221.1">
    <property type="nucleotide sequence ID" value="NZ_CP136709.1"/>
</dbReference>
<evidence type="ECO:0000313" key="3">
    <source>
        <dbReference type="Proteomes" id="UP001156141"/>
    </source>
</evidence>
<organism evidence="2 3">
    <name type="scientific">Aestuariibaculum lutulentum</name>
    <dbReference type="NCBI Taxonomy" id="2920935"/>
    <lineage>
        <taxon>Bacteria</taxon>
        <taxon>Pseudomonadati</taxon>
        <taxon>Bacteroidota</taxon>
        <taxon>Flavobacteriia</taxon>
        <taxon>Flavobacteriales</taxon>
        <taxon>Flavobacteriaceae</taxon>
    </lineage>
</organism>
<gene>
    <name evidence="2" type="ORF">MKW35_04660</name>
</gene>
<protein>
    <submittedName>
        <fullName evidence="2">Uncharacterized protein</fullName>
    </submittedName>
</protein>
<reference evidence="2" key="1">
    <citation type="submission" date="2022-02" db="EMBL/GenBank/DDBJ databases">
        <title>Aestuariibaculum sp., a marine bacterium isolated from sediment in Guangxi.</title>
        <authorList>
            <person name="Ying J."/>
        </authorList>
    </citation>
    <scope>NUCLEOTIDE SEQUENCE</scope>
    <source>
        <strain evidence="2">L182</strain>
    </source>
</reference>
<feature type="transmembrane region" description="Helical" evidence="1">
    <location>
        <begin position="119"/>
        <end position="139"/>
    </location>
</feature>
<keyword evidence="1" id="KW-1133">Transmembrane helix</keyword>
<sequence>MKLFPSKIFKTELRNDYLISMQNLKSNTDITDTLVSNHTNKAFRGLVDEVGFKIISSEIGRGAVCVLIGNFNGKTGEIEVRIHNAFKVMFSIILSYPFIGFGIISYTQGMEKGINFLPILLFGFLFIRFIFIGFGFRLISKTSINKLTEILEIIELNEK</sequence>
<keyword evidence="1" id="KW-0812">Transmembrane</keyword>
<feature type="transmembrane region" description="Helical" evidence="1">
    <location>
        <begin position="88"/>
        <end position="107"/>
    </location>
</feature>
<name>A0ABS9RG29_9FLAO</name>
<dbReference type="Proteomes" id="UP001156141">
    <property type="component" value="Unassembled WGS sequence"/>
</dbReference>
<keyword evidence="3" id="KW-1185">Reference proteome</keyword>
<proteinExistence type="predicted"/>
<comment type="caution">
    <text evidence="2">The sequence shown here is derived from an EMBL/GenBank/DDBJ whole genome shotgun (WGS) entry which is preliminary data.</text>
</comment>